<feature type="region of interest" description="Disordered" evidence="1">
    <location>
        <begin position="283"/>
        <end position="302"/>
    </location>
</feature>
<feature type="compositionally biased region" description="Basic and acidic residues" evidence="1">
    <location>
        <begin position="364"/>
        <end position="377"/>
    </location>
</feature>
<proteinExistence type="predicted"/>
<reference evidence="2 3" key="1">
    <citation type="submission" date="2019-02" db="EMBL/GenBank/DDBJ databases">
        <title>Deep-cultivation of Planctomycetes and their phenomic and genomic characterization uncovers novel biology.</title>
        <authorList>
            <person name="Wiegand S."/>
            <person name="Jogler M."/>
            <person name="Boedeker C."/>
            <person name="Pinto D."/>
            <person name="Vollmers J."/>
            <person name="Rivas-Marin E."/>
            <person name="Kohn T."/>
            <person name="Peeters S.H."/>
            <person name="Heuer A."/>
            <person name="Rast P."/>
            <person name="Oberbeckmann S."/>
            <person name="Bunk B."/>
            <person name="Jeske O."/>
            <person name="Meyerdierks A."/>
            <person name="Storesund J.E."/>
            <person name="Kallscheuer N."/>
            <person name="Luecker S."/>
            <person name="Lage O.M."/>
            <person name="Pohl T."/>
            <person name="Merkel B.J."/>
            <person name="Hornburger P."/>
            <person name="Mueller R.-W."/>
            <person name="Bruemmer F."/>
            <person name="Labrenz M."/>
            <person name="Spormann A.M."/>
            <person name="Op Den Camp H."/>
            <person name="Overmann J."/>
            <person name="Amann R."/>
            <person name="Jetten M.S.M."/>
            <person name="Mascher T."/>
            <person name="Medema M.H."/>
            <person name="Devos D.P."/>
            <person name="Kaster A.-K."/>
            <person name="Ovreas L."/>
            <person name="Rohde M."/>
            <person name="Galperin M.Y."/>
            <person name="Jogler C."/>
        </authorList>
    </citation>
    <scope>NUCLEOTIDE SEQUENCE [LARGE SCALE GENOMIC DNA]</scope>
    <source>
        <strain evidence="2 3">Pan54</strain>
    </source>
</reference>
<dbReference type="EMBL" id="SJPG01000001">
    <property type="protein sequence ID" value="TWT63494.1"/>
    <property type="molecule type" value="Genomic_DNA"/>
</dbReference>
<accession>A0A5C5XKW2</accession>
<evidence type="ECO:0000313" key="2">
    <source>
        <dbReference type="EMBL" id="TWT63494.1"/>
    </source>
</evidence>
<comment type="caution">
    <text evidence="2">The sequence shown here is derived from an EMBL/GenBank/DDBJ whole genome shotgun (WGS) entry which is preliminary data.</text>
</comment>
<dbReference type="Proteomes" id="UP000316095">
    <property type="component" value="Unassembled WGS sequence"/>
</dbReference>
<dbReference type="InterPro" id="IPR046230">
    <property type="entry name" value="DUF6263"/>
</dbReference>
<sequence length="393" mass="43916">MLLKIPYLFLTRIRNCFQALMMSLVLCTFVGGCGSDTPDSSEVLDDSWFELENEEKVANDAPAEPTAATASLGVKLEQGARFPLQKVVEKTLTQKTTQGTIENQERIELDMAVTVEEIRDKYKLFSVRYNRVKYQTNLNGQQVFYDSQQPPYPVPDGALVYHGMVNNGFSFWVGPDNKITEVINFNEFMKRCLLNVPQQKAEAVSQMLAQYSGQQGIANFVDDTIGLLPYDPESSDGSMIVRLGGNWTKSRQFSDPVPMSINNTYTLRELNEEYAKVEIMGSVSPSSASSNPGSDSVSLQVRDGHSAGMCTIDRKTGLPLESRIDHLLNMTVQANGMMFEQQKRVVTSIRMFPEQTQGQLSRLTAEKGSMEHSHQHSDSNIQPASHEIFVPEN</sequence>
<feature type="compositionally biased region" description="Low complexity" evidence="1">
    <location>
        <begin position="283"/>
        <end position="298"/>
    </location>
</feature>
<dbReference type="RefSeq" id="WP_146505231.1">
    <property type="nucleotide sequence ID" value="NZ_SJPG01000001.1"/>
</dbReference>
<evidence type="ECO:0000313" key="3">
    <source>
        <dbReference type="Proteomes" id="UP000316095"/>
    </source>
</evidence>
<dbReference type="Pfam" id="PF19777">
    <property type="entry name" value="DUF6263"/>
    <property type="match status" value="1"/>
</dbReference>
<evidence type="ECO:0000256" key="1">
    <source>
        <dbReference type="SAM" id="MobiDB-lite"/>
    </source>
</evidence>
<name>A0A5C5XKW2_9PLAN</name>
<dbReference type="AlphaFoldDB" id="A0A5C5XKW2"/>
<feature type="region of interest" description="Disordered" evidence="1">
    <location>
        <begin position="359"/>
        <end position="393"/>
    </location>
</feature>
<dbReference type="OrthoDB" id="212616at2"/>
<gene>
    <name evidence="2" type="ORF">Pan54_42470</name>
</gene>
<keyword evidence="3" id="KW-1185">Reference proteome</keyword>
<organism evidence="2 3">
    <name type="scientific">Rubinisphaera italica</name>
    <dbReference type="NCBI Taxonomy" id="2527969"/>
    <lineage>
        <taxon>Bacteria</taxon>
        <taxon>Pseudomonadati</taxon>
        <taxon>Planctomycetota</taxon>
        <taxon>Planctomycetia</taxon>
        <taxon>Planctomycetales</taxon>
        <taxon>Planctomycetaceae</taxon>
        <taxon>Rubinisphaera</taxon>
    </lineage>
</organism>
<dbReference type="PROSITE" id="PS51257">
    <property type="entry name" value="PROKAR_LIPOPROTEIN"/>
    <property type="match status" value="1"/>
</dbReference>
<evidence type="ECO:0008006" key="4">
    <source>
        <dbReference type="Google" id="ProtNLM"/>
    </source>
</evidence>
<protein>
    <recommendedName>
        <fullName evidence="4">Lipoprotein</fullName>
    </recommendedName>
</protein>